<dbReference type="OrthoDB" id="7042322at2759"/>
<feature type="non-terminal residue" evidence="4">
    <location>
        <position position="1"/>
    </location>
</feature>
<evidence type="ECO:0000313" key="4">
    <source>
        <dbReference type="EMBL" id="KAF5554088.1"/>
    </source>
</evidence>
<reference evidence="4 5" key="1">
    <citation type="submission" date="2020-05" db="EMBL/GenBank/DDBJ databases">
        <title>Identification and distribution of gene clusters putatively required for synthesis of sphingolipid metabolism inhibitors in phylogenetically diverse species of the filamentous fungus Fusarium.</title>
        <authorList>
            <person name="Kim H.-S."/>
            <person name="Busman M."/>
            <person name="Brown D.W."/>
            <person name="Divon H."/>
            <person name="Uhlig S."/>
            <person name="Proctor R.H."/>
        </authorList>
    </citation>
    <scope>NUCLEOTIDE SEQUENCE [LARGE SCALE GENOMIC DNA]</scope>
    <source>
        <strain evidence="4 5">NRRL 13617</strain>
    </source>
</reference>
<dbReference type="GO" id="GO:0008483">
    <property type="term" value="F:transaminase activity"/>
    <property type="evidence" value="ECO:0007669"/>
    <property type="project" value="TreeGrafter"/>
</dbReference>
<dbReference type="InterPro" id="IPR015421">
    <property type="entry name" value="PyrdxlP-dep_Trfase_major"/>
</dbReference>
<gene>
    <name evidence="4" type="ORF">FPHYL_8518</name>
</gene>
<dbReference type="Pfam" id="PF00155">
    <property type="entry name" value="Aminotran_1_2"/>
    <property type="match status" value="1"/>
</dbReference>
<evidence type="ECO:0000259" key="3">
    <source>
        <dbReference type="Pfam" id="PF20150"/>
    </source>
</evidence>
<dbReference type="Pfam" id="PF20150">
    <property type="entry name" value="2EXR"/>
    <property type="match status" value="1"/>
</dbReference>
<evidence type="ECO:0000259" key="2">
    <source>
        <dbReference type="Pfam" id="PF00155"/>
    </source>
</evidence>
<dbReference type="InterPro" id="IPR050478">
    <property type="entry name" value="Ethylene_sulfur-biosynth"/>
</dbReference>
<organism evidence="4 5">
    <name type="scientific">Fusarium phyllophilum</name>
    <dbReference type="NCBI Taxonomy" id="47803"/>
    <lineage>
        <taxon>Eukaryota</taxon>
        <taxon>Fungi</taxon>
        <taxon>Dikarya</taxon>
        <taxon>Ascomycota</taxon>
        <taxon>Pezizomycotina</taxon>
        <taxon>Sordariomycetes</taxon>
        <taxon>Hypocreomycetidae</taxon>
        <taxon>Hypocreales</taxon>
        <taxon>Nectriaceae</taxon>
        <taxon>Fusarium</taxon>
        <taxon>Fusarium fujikuroi species complex</taxon>
    </lineage>
</organism>
<dbReference type="GO" id="GO:0030170">
    <property type="term" value="F:pyridoxal phosphate binding"/>
    <property type="evidence" value="ECO:0007669"/>
    <property type="project" value="InterPro"/>
</dbReference>
<dbReference type="SUPFAM" id="SSF53383">
    <property type="entry name" value="PLP-dependent transferases"/>
    <property type="match status" value="1"/>
</dbReference>
<dbReference type="PRINTS" id="PR00753">
    <property type="entry name" value="ACCSYNTHASE"/>
</dbReference>
<dbReference type="PANTHER" id="PTHR43795:SF39">
    <property type="entry name" value="AMINOTRANSFERASE CLASS I_CLASSII DOMAIN-CONTAINING PROTEIN"/>
    <property type="match status" value="1"/>
</dbReference>
<feature type="domain" description="2EXR" evidence="3">
    <location>
        <begin position="447"/>
        <end position="498"/>
    </location>
</feature>
<protein>
    <submittedName>
        <fullName evidence="4">Plp-dependent transferase</fullName>
    </submittedName>
</protein>
<dbReference type="GO" id="GO:0006520">
    <property type="term" value="P:amino acid metabolic process"/>
    <property type="evidence" value="ECO:0007669"/>
    <property type="project" value="TreeGrafter"/>
</dbReference>
<dbReference type="InterPro" id="IPR045518">
    <property type="entry name" value="2EXR"/>
</dbReference>
<dbReference type="CDD" id="cd00609">
    <property type="entry name" value="AAT_like"/>
    <property type="match status" value="1"/>
</dbReference>
<dbReference type="InterPro" id="IPR004839">
    <property type="entry name" value="Aminotransferase_I/II_large"/>
</dbReference>
<keyword evidence="1" id="KW-0663">Pyridoxal phosphate</keyword>
<dbReference type="Gene3D" id="3.90.1150.10">
    <property type="entry name" value="Aspartate Aminotransferase, domain 1"/>
    <property type="match status" value="1"/>
</dbReference>
<evidence type="ECO:0000313" key="5">
    <source>
        <dbReference type="Proteomes" id="UP000582016"/>
    </source>
</evidence>
<dbReference type="Gene3D" id="3.40.640.10">
    <property type="entry name" value="Type I PLP-dependent aspartate aminotransferase-like (Major domain)"/>
    <property type="match status" value="1"/>
</dbReference>
<dbReference type="InterPro" id="IPR015422">
    <property type="entry name" value="PyrdxlP-dep_Trfase_small"/>
</dbReference>
<dbReference type="PANTHER" id="PTHR43795">
    <property type="entry name" value="BIFUNCTIONAL ASPARTATE AMINOTRANSFERASE AND GLUTAMATE/ASPARTATE-PREPHENATE AMINOTRANSFERASE-RELATED"/>
    <property type="match status" value="1"/>
</dbReference>
<sequence>MGLVEDAASEYKLSARGAQGLLHRDVWGPREKSMGNPWSPTNPKGTVILRLAENSLMHDEVGRFIKQQVNVLPVNHLTYSTGPRGSHRLRRAAAAFWMDDFNPREPIGVDNIFITPGLASAIDALIWTICDEGDAILIPLPLYNGFNVDVFNRSNVRVIGVPYTGVEGYSTVDDLFDAEVNRRAIEGALDRARHDGIRVRALLISHPHNPLGRCYSFDTLEAFALICGKHDLHLISDEIYAKSVFPNPSTPKAVRFVSTLSLDLGGVIDKTRHHVLYGASKDFCANGLRLGFVCTQNQRIMGALSSISIFSWSPHLVQDMWAAMFEDRQWLQAFMERKLELMTENHAIATSFLRHHGIPFYDLNAGLFLWVDLRHMLIAQTSSQKDGIHPLNVNSPSAEVYKEQEIIIADTCQRNGVVIAPGHVYMAEEYGWFRITFTVDNHEPGPISFCSARSPVLLHVCREFREVVVEQFEPMFNKTIESEEMTRPIYFRPKVDVLFLDLDWYGRIALYPEIDRIESVAFPRDHKQPIRGSDEYVPNMRHVEAVVGRRLKAASSVYNLDLIML</sequence>
<comment type="caution">
    <text evidence="4">The sequence shown here is derived from an EMBL/GenBank/DDBJ whole genome shotgun (WGS) entry which is preliminary data.</text>
</comment>
<evidence type="ECO:0000256" key="1">
    <source>
        <dbReference type="ARBA" id="ARBA00022898"/>
    </source>
</evidence>
<name>A0A8H5JH48_9HYPO</name>
<dbReference type="EMBL" id="JAAOAQ010000328">
    <property type="protein sequence ID" value="KAF5554088.1"/>
    <property type="molecule type" value="Genomic_DNA"/>
</dbReference>
<feature type="domain" description="Aminotransferase class I/classII large" evidence="2">
    <location>
        <begin position="49"/>
        <end position="441"/>
    </location>
</feature>
<keyword evidence="5" id="KW-1185">Reference proteome</keyword>
<dbReference type="InterPro" id="IPR015424">
    <property type="entry name" value="PyrdxlP-dep_Trfase"/>
</dbReference>
<proteinExistence type="predicted"/>
<dbReference type="Proteomes" id="UP000582016">
    <property type="component" value="Unassembled WGS sequence"/>
</dbReference>
<dbReference type="AlphaFoldDB" id="A0A8H5JH48"/>
<keyword evidence="4" id="KW-0808">Transferase</keyword>
<accession>A0A8H5JH48</accession>